<name>L7UNH9_MYXSD</name>
<accession>L7UNH9</accession>
<evidence type="ECO:0000256" key="1">
    <source>
        <dbReference type="SAM" id="SignalP"/>
    </source>
</evidence>
<evidence type="ECO:0000313" key="2">
    <source>
        <dbReference type="EMBL" id="AGC49142.1"/>
    </source>
</evidence>
<dbReference type="KEGG" id="msd:MYSTI_07870"/>
<organism evidence="2 3">
    <name type="scientific">Myxococcus stipitatus (strain DSM 14675 / JCM 12634 / Mx s8)</name>
    <dbReference type="NCBI Taxonomy" id="1278073"/>
    <lineage>
        <taxon>Bacteria</taxon>
        <taxon>Pseudomonadati</taxon>
        <taxon>Myxococcota</taxon>
        <taxon>Myxococcia</taxon>
        <taxon>Myxococcales</taxon>
        <taxon>Cystobacterineae</taxon>
        <taxon>Myxococcaceae</taxon>
        <taxon>Myxococcus</taxon>
    </lineage>
</organism>
<dbReference type="EMBL" id="CP004025">
    <property type="protein sequence ID" value="AGC49142.1"/>
    <property type="molecule type" value="Genomic_DNA"/>
</dbReference>
<dbReference type="AlphaFoldDB" id="L7UNH9"/>
<evidence type="ECO:0008006" key="4">
    <source>
        <dbReference type="Google" id="ProtNLM"/>
    </source>
</evidence>
<reference evidence="2 3" key="1">
    <citation type="journal article" date="2013" name="Genome Announc.">
        <title>Complete genome sequence of Myxococcus stipitatus strain DSM 14675, a fruiting myxobacterium.</title>
        <authorList>
            <person name="Huntley S."/>
            <person name="Kneip S."/>
            <person name="Treuner-Lange A."/>
            <person name="Sogaard-Andersen L."/>
        </authorList>
    </citation>
    <scope>NUCLEOTIDE SEQUENCE [LARGE SCALE GENOMIC DNA]</scope>
    <source>
        <strain evidence="3">DSM 14675 / JCM 12634 / Mx s8</strain>
    </source>
</reference>
<sequence length="158" mass="16291">MKSGVWFTLVGASLMVFAACGDVSVEAPAQDTARAESELTQCPCGGTEPLCQPCAYICGDNFCDTANGESINTCPEDCTPAPYCGDGSCNGSESNSTCPADCASPPYCGDGVCNNAETNVSCASDCYGPTCGDRLCDMHEVGWCVTDCRPPTCDTCPP</sequence>
<dbReference type="Proteomes" id="UP000011131">
    <property type="component" value="Chromosome"/>
</dbReference>
<feature type="signal peptide" evidence="1">
    <location>
        <begin position="1"/>
        <end position="18"/>
    </location>
</feature>
<keyword evidence="3" id="KW-1185">Reference proteome</keyword>
<evidence type="ECO:0000313" key="3">
    <source>
        <dbReference type="Proteomes" id="UP000011131"/>
    </source>
</evidence>
<proteinExistence type="predicted"/>
<dbReference type="PROSITE" id="PS51257">
    <property type="entry name" value="PROKAR_LIPOPROTEIN"/>
    <property type="match status" value="1"/>
</dbReference>
<dbReference type="HOGENOM" id="CLU_1609053_0_0_7"/>
<dbReference type="PATRIC" id="fig|1278073.3.peg.8009"/>
<feature type="chain" id="PRO_5003984262" description="Lipoprotein" evidence="1">
    <location>
        <begin position="19"/>
        <end position="158"/>
    </location>
</feature>
<dbReference type="OrthoDB" id="5382705at2"/>
<gene>
    <name evidence="2" type="ordered locus">MYSTI_07870</name>
</gene>
<protein>
    <recommendedName>
        <fullName evidence="4">Lipoprotein</fullName>
    </recommendedName>
</protein>
<dbReference type="RefSeq" id="WP_015353395.1">
    <property type="nucleotide sequence ID" value="NC_020126.1"/>
</dbReference>
<keyword evidence="1" id="KW-0732">Signal</keyword>